<reference evidence="1 2" key="1">
    <citation type="submission" date="2016-11" db="EMBL/GenBank/DDBJ databases">
        <title>Mixed transmission modes and dynamic genome evolution in an obligate animal-bacterial symbiosis.</title>
        <authorList>
            <person name="Russell S.L."/>
            <person name="Corbett-Detig R.B."/>
            <person name="Cavanaugh C.M."/>
        </authorList>
    </citation>
    <scope>NUCLEOTIDE SEQUENCE [LARGE SCALE GENOMIC DNA]</scope>
    <source>
        <strain evidence="1">Sveles-Q1</strain>
    </source>
</reference>
<evidence type="ECO:0000313" key="1">
    <source>
        <dbReference type="EMBL" id="OOZ40493.1"/>
    </source>
</evidence>
<name>A0A1T2L5Y3_9GAMM</name>
<accession>A0A1T2L5Y3</accession>
<evidence type="ECO:0000313" key="2">
    <source>
        <dbReference type="Proteomes" id="UP000191110"/>
    </source>
</evidence>
<dbReference type="InterPro" id="IPR029465">
    <property type="entry name" value="ATPgrasp_TupA"/>
</dbReference>
<dbReference type="Proteomes" id="UP000191110">
    <property type="component" value="Unassembled WGS sequence"/>
</dbReference>
<comment type="caution">
    <text evidence="1">The sequence shown here is derived from an EMBL/GenBank/DDBJ whole genome shotgun (WGS) entry which is preliminary data.</text>
</comment>
<dbReference type="OrthoDB" id="9791827at2"/>
<dbReference type="RefSeq" id="WP_078483478.1">
    <property type="nucleotide sequence ID" value="NZ_MPRL01000024.1"/>
</dbReference>
<dbReference type="EMBL" id="MPRL01000024">
    <property type="protein sequence ID" value="OOZ40493.1"/>
    <property type="molecule type" value="Genomic_DNA"/>
</dbReference>
<sequence length="305" mass="35703">MSQRTTNRIGAYLYQIQHLPRTLLIALGYRIGRFRSRDIKKPSNWEQLTFSEKVSWRCRHPNPLINYSSWVDKGRVKEVVAQHFKTAESYQIVHSIDEIDANNLPATYVMKATHGWDMSLLVKSGTIQGGNRDLTHAEVVADTDHLRSIADAWFQSRRQMKRRLKERQYSFVKPGIIFEQHIEPIDYELQLFLFNGCYRFAMVFFRDFHHDGITHLLYDEQWQKLEPGSEKAIKRYAKQRSNIPPPPSSILKSLVQLCHSVDQVRADFYVCGEDYYFSEFTFTHSGGSPGFIGRYDAELGRFWLP</sequence>
<proteinExistence type="predicted"/>
<dbReference type="Pfam" id="PF14305">
    <property type="entry name" value="ATPgrasp_TupA"/>
    <property type="match status" value="1"/>
</dbReference>
<keyword evidence="2" id="KW-1185">Reference proteome</keyword>
<gene>
    <name evidence="1" type="ORF">BOW53_07540</name>
</gene>
<organism evidence="1 2">
    <name type="scientific">Solemya pervernicosa gill symbiont</name>
    <dbReference type="NCBI Taxonomy" id="642797"/>
    <lineage>
        <taxon>Bacteria</taxon>
        <taxon>Pseudomonadati</taxon>
        <taxon>Pseudomonadota</taxon>
        <taxon>Gammaproteobacteria</taxon>
        <taxon>sulfur-oxidizing symbionts</taxon>
    </lineage>
</organism>
<dbReference type="AlphaFoldDB" id="A0A1T2L5Y3"/>
<protein>
    <submittedName>
        <fullName evidence="1">Uncharacterized protein</fullName>
    </submittedName>
</protein>